<dbReference type="InterPro" id="IPR029028">
    <property type="entry name" value="Alpha/beta_knot_MTases"/>
</dbReference>
<keyword evidence="1" id="KW-0489">Methyltransferase</keyword>
<dbReference type="PANTHER" id="PTHR46429:SF1">
    <property type="entry name" value="23S RRNA (GUANOSINE-2'-O-)-METHYLTRANSFERASE RLMB"/>
    <property type="match status" value="1"/>
</dbReference>
<dbReference type="InterPro" id="IPR001537">
    <property type="entry name" value="SpoU_MeTrfase"/>
</dbReference>
<protein>
    <submittedName>
        <fullName evidence="5">Unannotated protein</fullName>
    </submittedName>
</protein>
<gene>
    <name evidence="5" type="ORF">UFOPK2659_00672</name>
</gene>
<evidence type="ECO:0000256" key="1">
    <source>
        <dbReference type="ARBA" id="ARBA00022603"/>
    </source>
</evidence>
<dbReference type="Gene3D" id="3.30.1330.30">
    <property type="match status" value="1"/>
</dbReference>
<dbReference type="SMART" id="SM00967">
    <property type="entry name" value="SpoU_sub_bind"/>
    <property type="match status" value="1"/>
</dbReference>
<dbReference type="InterPro" id="IPR029026">
    <property type="entry name" value="tRNA_m1G_MTases_N"/>
</dbReference>
<dbReference type="Pfam" id="PF08032">
    <property type="entry name" value="SpoU_sub_bind"/>
    <property type="match status" value="1"/>
</dbReference>
<feature type="compositionally biased region" description="Basic residues" evidence="3">
    <location>
        <begin position="34"/>
        <end position="47"/>
    </location>
</feature>
<dbReference type="GO" id="GO:0005829">
    <property type="term" value="C:cytosol"/>
    <property type="evidence" value="ECO:0007669"/>
    <property type="project" value="TreeGrafter"/>
</dbReference>
<dbReference type="AlphaFoldDB" id="A0A6J6RBU6"/>
<dbReference type="InterPro" id="IPR004441">
    <property type="entry name" value="rRNA_MeTrfase_TrmH"/>
</dbReference>
<feature type="domain" description="RNA 2-O ribose methyltransferase substrate binding" evidence="4">
    <location>
        <begin position="95"/>
        <end position="168"/>
    </location>
</feature>
<dbReference type="GO" id="GO:0006396">
    <property type="term" value="P:RNA processing"/>
    <property type="evidence" value="ECO:0007669"/>
    <property type="project" value="InterPro"/>
</dbReference>
<dbReference type="InterPro" id="IPR029064">
    <property type="entry name" value="Ribosomal_eL30-like_sf"/>
</dbReference>
<proteinExistence type="predicted"/>
<dbReference type="GO" id="GO:0008173">
    <property type="term" value="F:RNA methyltransferase activity"/>
    <property type="evidence" value="ECO:0007669"/>
    <property type="project" value="InterPro"/>
</dbReference>
<dbReference type="PANTHER" id="PTHR46429">
    <property type="entry name" value="23S RRNA (GUANOSINE-2'-O-)-METHYLTRANSFERASE RLMB"/>
    <property type="match status" value="1"/>
</dbReference>
<organism evidence="5">
    <name type="scientific">freshwater metagenome</name>
    <dbReference type="NCBI Taxonomy" id="449393"/>
    <lineage>
        <taxon>unclassified sequences</taxon>
        <taxon>metagenomes</taxon>
        <taxon>ecological metagenomes</taxon>
    </lineage>
</organism>
<accession>A0A6J6RBU6</accession>
<dbReference type="Gene3D" id="3.40.1280.10">
    <property type="match status" value="1"/>
</dbReference>
<dbReference type="GO" id="GO:0003723">
    <property type="term" value="F:RNA binding"/>
    <property type="evidence" value="ECO:0007669"/>
    <property type="project" value="InterPro"/>
</dbReference>
<dbReference type="InterPro" id="IPR013123">
    <property type="entry name" value="SpoU_subst-bd"/>
</dbReference>
<feature type="region of interest" description="Disordered" evidence="3">
    <location>
        <begin position="1"/>
        <end position="93"/>
    </location>
</feature>
<dbReference type="SUPFAM" id="SSF55315">
    <property type="entry name" value="L30e-like"/>
    <property type="match status" value="1"/>
</dbReference>
<feature type="compositionally biased region" description="Basic residues" evidence="3">
    <location>
        <begin position="1"/>
        <end position="18"/>
    </location>
</feature>
<dbReference type="SUPFAM" id="SSF75217">
    <property type="entry name" value="alpha/beta knot"/>
    <property type="match status" value="1"/>
</dbReference>
<dbReference type="Pfam" id="PF00588">
    <property type="entry name" value="SpoU_methylase"/>
    <property type="match status" value="1"/>
</dbReference>
<keyword evidence="2" id="KW-0808">Transferase</keyword>
<dbReference type="GO" id="GO:0032259">
    <property type="term" value="P:methylation"/>
    <property type="evidence" value="ECO:0007669"/>
    <property type="project" value="UniProtKB-KW"/>
</dbReference>
<evidence type="ECO:0000256" key="3">
    <source>
        <dbReference type="SAM" id="MobiDB-lite"/>
    </source>
</evidence>
<dbReference type="NCBIfam" id="TIGR00186">
    <property type="entry name" value="rRNA_methyl_3"/>
    <property type="match status" value="1"/>
</dbReference>
<name>A0A6J6RBU6_9ZZZZ</name>
<reference evidence="5" key="1">
    <citation type="submission" date="2020-05" db="EMBL/GenBank/DDBJ databases">
        <authorList>
            <person name="Chiriac C."/>
            <person name="Salcher M."/>
            <person name="Ghai R."/>
            <person name="Kavagutti S V."/>
        </authorList>
    </citation>
    <scope>NUCLEOTIDE SEQUENCE</scope>
</reference>
<dbReference type="CDD" id="cd18103">
    <property type="entry name" value="SpoU-like_RlmB"/>
    <property type="match status" value="1"/>
</dbReference>
<dbReference type="EMBL" id="CAEZYJ010000083">
    <property type="protein sequence ID" value="CAB4721490.1"/>
    <property type="molecule type" value="Genomic_DNA"/>
</dbReference>
<sequence length="333" mass="35722">MMVKKKVGTGGNNKRRLAGKGPTPKAEDRTYHPAAKRKKAVAKKGKPAKAGAKRPGTRDSRRSTEQSGVGDGARSKSVARTPRPASRETPLEEDIIVGRNPVLEALRAEMPSRKVLMARGIDIDDRVREIVELAREKKIPIEECARRELDAYPAHQGIALRISPYVYKEFDDVRGKVEGVPLFVALDGVTDPRNLGAIVRSACAFGAHGVVVPERRSAGMSAVAWKASAGAAARTPVTQIRNLVATIQEVQKEGYFVIGLDADGEALIGELAAATEPLLLIVGGEGKGLSRLVREHCDLVVSIPMSSEMESLNASIAAAIALFSISEKRKAIK</sequence>
<evidence type="ECO:0000313" key="5">
    <source>
        <dbReference type="EMBL" id="CAB4721490.1"/>
    </source>
</evidence>
<evidence type="ECO:0000256" key="2">
    <source>
        <dbReference type="ARBA" id="ARBA00022679"/>
    </source>
</evidence>
<evidence type="ECO:0000259" key="4">
    <source>
        <dbReference type="SMART" id="SM00967"/>
    </source>
</evidence>